<organism evidence="1">
    <name type="scientific">termite gut metagenome</name>
    <dbReference type="NCBI Taxonomy" id="433724"/>
    <lineage>
        <taxon>unclassified sequences</taxon>
        <taxon>metagenomes</taxon>
        <taxon>organismal metagenomes</taxon>
    </lineage>
</organism>
<dbReference type="InterPro" id="IPR027417">
    <property type="entry name" value="P-loop_NTPase"/>
</dbReference>
<protein>
    <recommendedName>
        <fullName evidence="2">Terminase large subunit gp17-like C-terminal domain-containing protein</fullName>
    </recommendedName>
</protein>
<dbReference type="AlphaFoldDB" id="A0A5J4R917"/>
<dbReference type="Gene3D" id="3.40.50.300">
    <property type="entry name" value="P-loop containing nucleotide triphosphate hydrolases"/>
    <property type="match status" value="1"/>
</dbReference>
<name>A0A5J4R917_9ZZZZ</name>
<evidence type="ECO:0000313" key="1">
    <source>
        <dbReference type="EMBL" id="KAA6329794.1"/>
    </source>
</evidence>
<proteinExistence type="predicted"/>
<dbReference type="EMBL" id="SNRY01001594">
    <property type="protein sequence ID" value="KAA6329794.1"/>
    <property type="molecule type" value="Genomic_DNA"/>
</dbReference>
<sequence length="519" mass="60117">MSVQGQSEALKRWHELREEIESLSTVNAGETKAEQWARIARVRKDYAFFVEYYFPHYCTDEESGEIIPCAKFHVAAANKILKKRNLTAVFKWARGHAKSTHMDVMIPLWLKCQKVRELDVMVTVGKSEDSAKKLLGDLQAEFQSNKRYAHDFGEQYNAGSWEEGNFVTKDGCAFFARGRGQSPRGLRYRSKRPNYVVIDDLDDDELCENPKRVRKLTSWVKDALYGVFGGKGGRFIMVGNLINKCSVLANMAKIKSVHVSTVNILNDKGEPSWGEYWTLERIEQMREFMGYRAFEKEYMNNPINEGTVFRHDWIKYKKPCRLQDYDAIVAYCDPSWKNSEKSDYKAVKVWARPRRGLKNYSHTELHQLFAFVRRCSVSEMVRWMYDLHEKMPEGVYCHYYMEANFMQDLILDEFTTEGNLRGYQLPIIPDKEAKGDKYARIEAISPLWERGFVFYNIELKDDPDTQTGLDQTLAFEKGSSANDDGPDADAGAIGKLQKGIREESFIFSFGERPKPTNIW</sequence>
<accession>A0A5J4R917</accession>
<gene>
    <name evidence="1" type="ORF">EZS27_021429</name>
</gene>
<comment type="caution">
    <text evidence="1">The sequence shown here is derived from an EMBL/GenBank/DDBJ whole genome shotgun (WGS) entry which is preliminary data.</text>
</comment>
<evidence type="ECO:0008006" key="2">
    <source>
        <dbReference type="Google" id="ProtNLM"/>
    </source>
</evidence>
<reference evidence="1" key="1">
    <citation type="submission" date="2019-03" db="EMBL/GenBank/DDBJ databases">
        <title>Single cell metagenomics reveals metabolic interactions within the superorganism composed of flagellate Streblomastix strix and complex community of Bacteroidetes bacteria on its surface.</title>
        <authorList>
            <person name="Treitli S.C."/>
            <person name="Kolisko M."/>
            <person name="Husnik F."/>
            <person name="Keeling P."/>
            <person name="Hampl V."/>
        </authorList>
    </citation>
    <scope>NUCLEOTIDE SEQUENCE</scope>
    <source>
        <strain evidence="1">STM</strain>
    </source>
</reference>